<evidence type="ECO:0000313" key="2">
    <source>
        <dbReference type="Proteomes" id="UP000244880"/>
    </source>
</evidence>
<reference evidence="1 2" key="1">
    <citation type="submission" date="2018-03" db="EMBL/GenBank/DDBJ databases">
        <authorList>
            <person name="Keele B.F."/>
        </authorList>
    </citation>
    <scope>NUCLEOTIDE SEQUENCE [LARGE SCALE GENOMIC DNA]</scope>
    <source>
        <strain evidence="1 2">CECT 8599</strain>
    </source>
</reference>
<name>A0A2R8B9J9_9RHOB</name>
<accession>A0A2R8B9J9</accession>
<evidence type="ECO:0000313" key="1">
    <source>
        <dbReference type="EMBL" id="SPH19726.1"/>
    </source>
</evidence>
<organism evidence="1 2">
    <name type="scientific">Ascidiaceihabitans donghaensis</name>
    <dbReference type="NCBI Taxonomy" id="1510460"/>
    <lineage>
        <taxon>Bacteria</taxon>
        <taxon>Pseudomonadati</taxon>
        <taxon>Pseudomonadota</taxon>
        <taxon>Alphaproteobacteria</taxon>
        <taxon>Rhodobacterales</taxon>
        <taxon>Paracoccaceae</taxon>
        <taxon>Ascidiaceihabitans</taxon>
    </lineage>
</organism>
<dbReference type="Proteomes" id="UP000244880">
    <property type="component" value="Unassembled WGS sequence"/>
</dbReference>
<protein>
    <recommendedName>
        <fullName evidence="3">WGR domain-containing protein</fullName>
    </recommendedName>
</protein>
<proteinExistence type="predicted"/>
<sequence length="52" mass="5836">MNLFSEVSVLREWGMQGGAPREVITCYGNLRDASVAADTFRKKALKRGYERG</sequence>
<dbReference type="AlphaFoldDB" id="A0A2R8B9J9"/>
<evidence type="ECO:0008006" key="3">
    <source>
        <dbReference type="Google" id="ProtNLM"/>
    </source>
</evidence>
<gene>
    <name evidence="1" type="ORF">ASD8599_00461</name>
</gene>
<dbReference type="EMBL" id="OMOR01000001">
    <property type="protein sequence ID" value="SPH19726.1"/>
    <property type="molecule type" value="Genomic_DNA"/>
</dbReference>
<keyword evidence="2" id="KW-1185">Reference proteome</keyword>